<evidence type="ECO:0000256" key="2">
    <source>
        <dbReference type="ARBA" id="ARBA00012756"/>
    </source>
</evidence>
<dbReference type="InterPro" id="IPR000421">
    <property type="entry name" value="FA58C"/>
</dbReference>
<dbReference type="InterPro" id="IPR017853">
    <property type="entry name" value="GH"/>
</dbReference>
<feature type="domain" description="F5/8 type C" evidence="6">
    <location>
        <begin position="926"/>
        <end position="1072"/>
    </location>
</feature>
<dbReference type="EMBL" id="JARVCO010000010">
    <property type="protein sequence ID" value="MDZ8119331.1"/>
    <property type="molecule type" value="Genomic_DNA"/>
</dbReference>
<evidence type="ECO:0000256" key="5">
    <source>
        <dbReference type="SAM" id="SignalP"/>
    </source>
</evidence>
<name>A0ABU5MYP9_9BACT</name>
<dbReference type="Proteomes" id="UP001290861">
    <property type="component" value="Unassembled WGS sequence"/>
</dbReference>
<comment type="caution">
    <text evidence="7">The sequence shown here is derived from an EMBL/GenBank/DDBJ whole genome shotgun (WGS) entry which is preliminary data.</text>
</comment>
<reference evidence="7 8" key="1">
    <citation type="journal article" date="2024" name="Appl. Environ. Microbiol.">
        <title>Pontiella agarivorans sp. nov., a novel marine anaerobic bacterium capable of degrading macroalgal polysaccharides and fixing nitrogen.</title>
        <authorList>
            <person name="Liu N."/>
            <person name="Kivenson V."/>
            <person name="Peng X."/>
            <person name="Cui Z."/>
            <person name="Lankiewicz T.S."/>
            <person name="Gosselin K.M."/>
            <person name="English C.J."/>
            <person name="Blair E.M."/>
            <person name="O'Malley M.A."/>
            <person name="Valentine D.L."/>
        </authorList>
    </citation>
    <scope>NUCLEOTIDE SEQUENCE [LARGE SCALE GENOMIC DNA]</scope>
    <source>
        <strain evidence="7 8">NLcol2</strain>
    </source>
</reference>
<dbReference type="SUPFAM" id="SSF49785">
    <property type="entry name" value="Galactose-binding domain-like"/>
    <property type="match status" value="2"/>
</dbReference>
<evidence type="ECO:0000256" key="3">
    <source>
        <dbReference type="ARBA" id="ARBA00022801"/>
    </source>
</evidence>
<evidence type="ECO:0000256" key="4">
    <source>
        <dbReference type="ARBA" id="ARBA00023295"/>
    </source>
</evidence>
<dbReference type="SUPFAM" id="SSF51445">
    <property type="entry name" value="(Trans)glycosidases"/>
    <property type="match status" value="1"/>
</dbReference>
<dbReference type="RefSeq" id="WP_322609115.1">
    <property type="nucleotide sequence ID" value="NZ_JARVCO010000010.1"/>
</dbReference>
<gene>
    <name evidence="7" type="ORF">P9H32_11920</name>
</gene>
<keyword evidence="8" id="KW-1185">Reference proteome</keyword>
<organism evidence="7 8">
    <name type="scientific">Pontiella agarivorans</name>
    <dbReference type="NCBI Taxonomy" id="3038953"/>
    <lineage>
        <taxon>Bacteria</taxon>
        <taxon>Pseudomonadati</taxon>
        <taxon>Kiritimatiellota</taxon>
        <taxon>Kiritimatiellia</taxon>
        <taxon>Kiritimatiellales</taxon>
        <taxon>Pontiellaceae</taxon>
        <taxon>Pontiella</taxon>
    </lineage>
</organism>
<dbReference type="EC" id="3.2.1.23" evidence="2"/>
<keyword evidence="4" id="KW-0326">Glycosidase</keyword>
<keyword evidence="3" id="KW-0378">Hydrolase</keyword>
<proteinExistence type="predicted"/>
<evidence type="ECO:0000313" key="8">
    <source>
        <dbReference type="Proteomes" id="UP001290861"/>
    </source>
</evidence>
<feature type="signal peptide" evidence="5">
    <location>
        <begin position="1"/>
        <end position="17"/>
    </location>
</feature>
<dbReference type="InterPro" id="IPR050347">
    <property type="entry name" value="Bact_Beta-galactosidase"/>
</dbReference>
<evidence type="ECO:0000259" key="6">
    <source>
        <dbReference type="PROSITE" id="PS50022"/>
    </source>
</evidence>
<dbReference type="PROSITE" id="PS50022">
    <property type="entry name" value="FA58C_3"/>
    <property type="match status" value="1"/>
</dbReference>
<evidence type="ECO:0000313" key="7">
    <source>
        <dbReference type="EMBL" id="MDZ8119331.1"/>
    </source>
</evidence>
<protein>
    <recommendedName>
        <fullName evidence="2">beta-galactosidase</fullName>
        <ecNumber evidence="2">3.2.1.23</ecNumber>
    </recommendedName>
</protein>
<dbReference type="InterPro" id="IPR008979">
    <property type="entry name" value="Galactose-bd-like_sf"/>
</dbReference>
<dbReference type="PANTHER" id="PTHR46323">
    <property type="entry name" value="BETA-GALACTOSIDASE"/>
    <property type="match status" value="1"/>
</dbReference>
<accession>A0ABU5MYP9</accession>
<evidence type="ECO:0000256" key="1">
    <source>
        <dbReference type="ARBA" id="ARBA00001412"/>
    </source>
</evidence>
<dbReference type="Gene3D" id="2.60.120.260">
    <property type="entry name" value="Galactose-binding domain-like"/>
    <property type="match status" value="2"/>
</dbReference>
<sequence>MNKIMKIGLLVMSGAFAAGGFAKPDYAPAYIPPVANGNAEVAVGVNGVDLSGTWTIRLDDEKYPVGEQEQWFNQTGFSEKINLPDALQNAGFGSPVSVDTEWMGVSGQHLWFTKKYDQYRVPGNIKVPFFLQPERRFIGDAWYQKTLTVEKGAAKGRDLILTLERPHWESTVWLDGKLIGSNNSLGVPHVFNLGRDIPAGDHNLVVKVNNTLLLPVGSRAHSVSDETQGAWNGVIGELRLDWRSPVYMKKIHVATDYKTRTADINVSIMNEAGGSRHAVIRVGKEAEKLNLKPGLNVFTTQVQFAEDAELWSEFHPVLHDLKVDLKTKWGVETEALKVGIRNIEAAGTKFLINGHETFMRGTLDCCIFPKTGYPPMDKASWLTHLGKMKTSGINHVRFHSWCPPEAAFEAGDELGMYLMPEIGIWGDPSNPAFGNWVEEEGKRIIDAYGNHPSFCFLTHGNEPWRTGNNKPFLTELTRKMKAFDSRMLHTGAANTIQTEEDEFTCVAFPRGPYGWKGRGYSPEYTNPFIQHEPGQWCVYPNFDEMKKYTGPLKPKNFEIFLEQAEENGVLPQWKDFLYASGKLQALCYKEDCEAALASDGVAGTQLLGISDFSGQGTSLVGYLDAFLDEKGYLTKAEFSKHWNWSVPLVRMKRYVYTNSDSISAPVIYAYFGEKKLKNQTLIWTVKDAAGTVCLSGEFTGVNMESGRNRIGEVNIPLKGLNAPAEYVLSLQLKNTGIENSWEFMVCEDAPKIDCEDVVIRRSIDDALRADLKAGKSVLFMPNEFSLAHPRTSFEPVYWNLFLFSHNKDRVTLGTLIDDDHPVFRNFPTKNHTTWNWEYILKNSYGLVMQNLPKGGMIVQPIDDWNENRRLGFMMEYRVGPGKMLFCMADLIGLQDKDPAAKQLLSSILGYMNSDAFAPSTELDLKALSDALEYSSNSSMLANLGASMKGVSHQWNNSHYEAIDGDHGTYWNGKFDGSGFITIDLGKATKLQGVSLTDTNLKEITIRMGNDPEQLTSVLLTNDSTVITLNEEDRKKTQKIGFKQEETGRYLQIDIRSIYGQTIRFGEMDVIFVLF</sequence>
<feature type="chain" id="PRO_5046708494" description="beta-galactosidase" evidence="5">
    <location>
        <begin position="18"/>
        <end position="1074"/>
    </location>
</feature>
<comment type="catalytic activity">
    <reaction evidence="1">
        <text>Hydrolysis of terminal non-reducing beta-D-galactose residues in beta-D-galactosides.</text>
        <dbReference type="EC" id="3.2.1.23"/>
    </reaction>
</comment>
<dbReference type="Pfam" id="PF00754">
    <property type="entry name" value="F5_F8_type_C"/>
    <property type="match status" value="1"/>
</dbReference>
<dbReference type="PANTHER" id="PTHR46323:SF2">
    <property type="entry name" value="BETA-GALACTOSIDASE"/>
    <property type="match status" value="1"/>
</dbReference>
<dbReference type="Gene3D" id="3.20.20.80">
    <property type="entry name" value="Glycosidases"/>
    <property type="match status" value="1"/>
</dbReference>
<keyword evidence="5" id="KW-0732">Signal</keyword>